<name>D8SIL3_SELML</name>
<feature type="repeat" description="PPR" evidence="2">
    <location>
        <begin position="262"/>
        <end position="296"/>
    </location>
</feature>
<dbReference type="AlphaFoldDB" id="D8SIL3"/>
<evidence type="ECO:0008006" key="5">
    <source>
        <dbReference type="Google" id="ProtNLM"/>
    </source>
</evidence>
<dbReference type="NCBIfam" id="TIGR00756">
    <property type="entry name" value="PPR"/>
    <property type="match status" value="3"/>
</dbReference>
<dbReference type="HOGENOM" id="CLU_002706_0_1_1"/>
<feature type="repeat" description="PPR" evidence="2">
    <location>
        <begin position="159"/>
        <end position="193"/>
    </location>
</feature>
<dbReference type="eggNOG" id="KOG4197">
    <property type="taxonomic scope" value="Eukaryota"/>
</dbReference>
<dbReference type="InterPro" id="IPR046960">
    <property type="entry name" value="PPR_At4g14850-like_plant"/>
</dbReference>
<organism evidence="4">
    <name type="scientific">Selaginella moellendorffii</name>
    <name type="common">Spikemoss</name>
    <dbReference type="NCBI Taxonomy" id="88036"/>
    <lineage>
        <taxon>Eukaryota</taxon>
        <taxon>Viridiplantae</taxon>
        <taxon>Streptophyta</taxon>
        <taxon>Embryophyta</taxon>
        <taxon>Tracheophyta</taxon>
        <taxon>Lycopodiopsida</taxon>
        <taxon>Selaginellales</taxon>
        <taxon>Selaginellaceae</taxon>
        <taxon>Selaginella</taxon>
    </lineage>
</organism>
<dbReference type="GO" id="GO:0003723">
    <property type="term" value="F:RNA binding"/>
    <property type="evidence" value="ECO:0007669"/>
    <property type="project" value="InterPro"/>
</dbReference>
<evidence type="ECO:0000256" key="1">
    <source>
        <dbReference type="ARBA" id="ARBA00022737"/>
    </source>
</evidence>
<evidence type="ECO:0000313" key="3">
    <source>
        <dbReference type="EMBL" id="EFJ15640.1"/>
    </source>
</evidence>
<dbReference type="GO" id="GO:0009451">
    <property type="term" value="P:RNA modification"/>
    <property type="evidence" value="ECO:0007669"/>
    <property type="project" value="InterPro"/>
</dbReference>
<keyword evidence="1" id="KW-0677">Repeat</keyword>
<reference evidence="3 4" key="1">
    <citation type="journal article" date="2011" name="Science">
        <title>The Selaginella genome identifies genetic changes associated with the evolution of vascular plants.</title>
        <authorList>
            <person name="Banks J.A."/>
            <person name="Nishiyama T."/>
            <person name="Hasebe M."/>
            <person name="Bowman J.L."/>
            <person name="Gribskov M."/>
            <person name="dePamphilis C."/>
            <person name="Albert V.A."/>
            <person name="Aono N."/>
            <person name="Aoyama T."/>
            <person name="Ambrose B.A."/>
            <person name="Ashton N.W."/>
            <person name="Axtell M.J."/>
            <person name="Barker E."/>
            <person name="Barker M.S."/>
            <person name="Bennetzen J.L."/>
            <person name="Bonawitz N.D."/>
            <person name="Chapple C."/>
            <person name="Cheng C."/>
            <person name="Correa L.G."/>
            <person name="Dacre M."/>
            <person name="DeBarry J."/>
            <person name="Dreyer I."/>
            <person name="Elias M."/>
            <person name="Engstrom E.M."/>
            <person name="Estelle M."/>
            <person name="Feng L."/>
            <person name="Finet C."/>
            <person name="Floyd S.K."/>
            <person name="Frommer W.B."/>
            <person name="Fujita T."/>
            <person name="Gramzow L."/>
            <person name="Gutensohn M."/>
            <person name="Harholt J."/>
            <person name="Hattori M."/>
            <person name="Heyl A."/>
            <person name="Hirai T."/>
            <person name="Hiwatashi Y."/>
            <person name="Ishikawa M."/>
            <person name="Iwata M."/>
            <person name="Karol K.G."/>
            <person name="Koehler B."/>
            <person name="Kolukisaoglu U."/>
            <person name="Kubo M."/>
            <person name="Kurata T."/>
            <person name="Lalonde S."/>
            <person name="Li K."/>
            <person name="Li Y."/>
            <person name="Litt A."/>
            <person name="Lyons E."/>
            <person name="Manning G."/>
            <person name="Maruyama T."/>
            <person name="Michael T.P."/>
            <person name="Mikami K."/>
            <person name="Miyazaki S."/>
            <person name="Morinaga S."/>
            <person name="Murata T."/>
            <person name="Mueller-Roeber B."/>
            <person name="Nelson D.R."/>
            <person name="Obara M."/>
            <person name="Oguri Y."/>
            <person name="Olmstead R.G."/>
            <person name="Onodera N."/>
            <person name="Petersen B.L."/>
            <person name="Pils B."/>
            <person name="Prigge M."/>
            <person name="Rensing S.A."/>
            <person name="Riano-Pachon D.M."/>
            <person name="Roberts A.W."/>
            <person name="Sato Y."/>
            <person name="Scheller H.V."/>
            <person name="Schulz B."/>
            <person name="Schulz C."/>
            <person name="Shakirov E.V."/>
            <person name="Shibagaki N."/>
            <person name="Shinohara N."/>
            <person name="Shippen D.E."/>
            <person name="Soerensen I."/>
            <person name="Sotooka R."/>
            <person name="Sugimoto N."/>
            <person name="Sugita M."/>
            <person name="Sumikawa N."/>
            <person name="Tanurdzic M."/>
            <person name="Theissen G."/>
            <person name="Ulvskov P."/>
            <person name="Wakazuki S."/>
            <person name="Weng J.K."/>
            <person name="Willats W.W."/>
            <person name="Wipf D."/>
            <person name="Wolf P.G."/>
            <person name="Yang L."/>
            <person name="Zimmer A.D."/>
            <person name="Zhu Q."/>
            <person name="Mitros T."/>
            <person name="Hellsten U."/>
            <person name="Loque D."/>
            <person name="Otillar R."/>
            <person name="Salamov A."/>
            <person name="Schmutz J."/>
            <person name="Shapiro H."/>
            <person name="Lindquist E."/>
            <person name="Lucas S."/>
            <person name="Rokhsar D."/>
            <person name="Grigoriev I.V."/>
        </authorList>
    </citation>
    <scope>NUCLEOTIDE SEQUENCE [LARGE SCALE GENOMIC DNA]</scope>
</reference>
<dbReference type="PANTHER" id="PTHR47926:SF533">
    <property type="entry name" value="DYW DOMAIN-CONTAINING PROTEIN"/>
    <property type="match status" value="1"/>
</dbReference>
<gene>
    <name evidence="3" type="ORF">SELMODRAFT_10719</name>
</gene>
<dbReference type="Gene3D" id="1.25.40.10">
    <property type="entry name" value="Tetratricopeptide repeat domain"/>
    <property type="match status" value="5"/>
</dbReference>
<dbReference type="KEGG" id="smo:SELMODRAFT_10719"/>
<accession>D8SIL3</accession>
<dbReference type="InterPro" id="IPR011990">
    <property type="entry name" value="TPR-like_helical_dom_sf"/>
</dbReference>
<evidence type="ECO:0000256" key="2">
    <source>
        <dbReference type="PROSITE-ProRule" id="PRU00708"/>
    </source>
</evidence>
<keyword evidence="4" id="KW-1185">Reference proteome</keyword>
<feature type="non-terminal residue" evidence="3">
    <location>
        <position position="1"/>
    </location>
</feature>
<sequence length="559" mass="61528">LLRSCNDAAHLSQGKRIHAHIHHSGLAHSTHLQNRLIQMYGKCRRPREAQLVFDHIRAPDADSWMNLIAAFVRSGAEREALHLYAAMDVSPPNPFVYPSVIKACSVLRDLAQGREIHRRIIQHQHCLDAVTSTALVDMYAKCGDLETAATIFSSIQEKTLVSWAAMISGYVRNERYSRAIGIFHRMNLEGLEPDDFILSSLLLACSKIQALDQGRTIHARILSSSSPAATNLVVETALMVMYANCGSLIDAKSMFDGMSSKDSIAWATMIEAYFRYGDTGAGIAALRVMILEGVKPQANFRTVECWNSVILALASAGREREALDLFQEMEKTSALVPDAVTLNRILGACAAIGALDEGRAIHSQLKIHPDGPVGNSLVHMYAKCGSLMEARQVFDGMLERNVVGWTAMVVALAHHGFHGECLEKFRLMRHHGIDPDGVAFTNLLNCCSHAGLVSRGWMFFAAMTQDHGMEPTGEQYEVMVDLVARCGRLEVAEELMEAMPFQPDEEGWLIVLGASKTQGDVERACWAARNSLAYGRVESSPYVLLSNLHTNVANLQTIA</sequence>
<dbReference type="InterPro" id="IPR002885">
    <property type="entry name" value="PPR_rpt"/>
</dbReference>
<dbReference type="FunFam" id="1.25.40.10:FF:000073">
    <property type="entry name" value="Pentatricopeptide repeat-containing protein chloroplastic"/>
    <property type="match status" value="1"/>
</dbReference>
<dbReference type="EMBL" id="GL377622">
    <property type="protein sequence ID" value="EFJ15640.1"/>
    <property type="molecule type" value="Genomic_DNA"/>
</dbReference>
<feature type="non-terminal residue" evidence="3">
    <location>
        <position position="559"/>
    </location>
</feature>
<dbReference type="PROSITE" id="PS51375">
    <property type="entry name" value="PPR"/>
    <property type="match status" value="4"/>
</dbReference>
<feature type="repeat" description="PPR" evidence="2">
    <location>
        <begin position="401"/>
        <end position="435"/>
    </location>
</feature>
<dbReference type="InParanoid" id="D8SIL3"/>
<dbReference type="Pfam" id="PF01535">
    <property type="entry name" value="PPR"/>
    <property type="match status" value="8"/>
</dbReference>
<dbReference type="PANTHER" id="PTHR47926">
    <property type="entry name" value="PENTATRICOPEPTIDE REPEAT-CONTAINING PROTEIN"/>
    <property type="match status" value="1"/>
</dbReference>
<proteinExistence type="predicted"/>
<dbReference type="GO" id="GO:0048731">
    <property type="term" value="P:system development"/>
    <property type="evidence" value="ECO:0007669"/>
    <property type="project" value="UniProtKB-ARBA"/>
</dbReference>
<dbReference type="Proteomes" id="UP000001514">
    <property type="component" value="Unassembled WGS sequence"/>
</dbReference>
<evidence type="ECO:0000313" key="4">
    <source>
        <dbReference type="Proteomes" id="UP000001514"/>
    </source>
</evidence>
<protein>
    <recommendedName>
        <fullName evidence="5">Pentacotripeptide-repeat region of PRORP domain-containing protein</fullName>
    </recommendedName>
</protein>
<feature type="repeat" description="PPR" evidence="2">
    <location>
        <begin position="302"/>
        <end position="336"/>
    </location>
</feature>
<dbReference type="FunFam" id="1.25.40.10:FF:000158">
    <property type="entry name" value="pentatricopeptide repeat-containing protein At2g33680"/>
    <property type="match status" value="1"/>
</dbReference>